<evidence type="ECO:0000313" key="2">
    <source>
        <dbReference type="EMBL" id="KAH9314103.1"/>
    </source>
</evidence>
<sequence length="149" mass="16739">VILVGHSLGGFNLSYTMERFPHKIAVAVFVTASMPLSGTTPSESMNEIVAIIGTLEDSTFYYANGRENPATSFKFGSHFWKHFMSQNSPSWDTTLSESLVKRCPVWQEPLLYTAKNYGSVTRVYIVAKDDKLIVEELQRKMIAENPPQT</sequence>
<evidence type="ECO:0000259" key="1">
    <source>
        <dbReference type="Pfam" id="PF12697"/>
    </source>
</evidence>
<dbReference type="Pfam" id="PF12697">
    <property type="entry name" value="Abhydrolase_6"/>
    <property type="match status" value="1"/>
</dbReference>
<dbReference type="SUPFAM" id="SSF53474">
    <property type="entry name" value="alpha/beta-Hydrolases"/>
    <property type="match status" value="1"/>
</dbReference>
<comment type="caution">
    <text evidence="2">The sequence shown here is derived from an EMBL/GenBank/DDBJ whole genome shotgun (WGS) entry which is preliminary data.</text>
</comment>
<gene>
    <name evidence="2" type="ORF">KI387_022730</name>
</gene>
<dbReference type="GO" id="GO:0009694">
    <property type="term" value="P:jasmonic acid metabolic process"/>
    <property type="evidence" value="ECO:0007669"/>
    <property type="project" value="TreeGrafter"/>
</dbReference>
<dbReference type="InterPro" id="IPR029058">
    <property type="entry name" value="AB_hydrolase_fold"/>
</dbReference>
<organism evidence="2 3">
    <name type="scientific">Taxus chinensis</name>
    <name type="common">Chinese yew</name>
    <name type="synonym">Taxus wallichiana var. chinensis</name>
    <dbReference type="NCBI Taxonomy" id="29808"/>
    <lineage>
        <taxon>Eukaryota</taxon>
        <taxon>Viridiplantae</taxon>
        <taxon>Streptophyta</taxon>
        <taxon>Embryophyta</taxon>
        <taxon>Tracheophyta</taxon>
        <taxon>Spermatophyta</taxon>
        <taxon>Pinopsida</taxon>
        <taxon>Pinidae</taxon>
        <taxon>Conifers II</taxon>
        <taxon>Cupressales</taxon>
        <taxon>Taxaceae</taxon>
        <taxon>Taxus</taxon>
    </lineage>
</organism>
<proteinExistence type="predicted"/>
<dbReference type="PANTHER" id="PTHR10992:SF1032">
    <property type="entry name" value="METHYLESTERASE 17"/>
    <property type="match status" value="1"/>
</dbReference>
<dbReference type="GO" id="GO:0009696">
    <property type="term" value="P:salicylic acid metabolic process"/>
    <property type="evidence" value="ECO:0007669"/>
    <property type="project" value="TreeGrafter"/>
</dbReference>
<dbReference type="EMBL" id="JAHRHJ020000005">
    <property type="protein sequence ID" value="KAH9314103.1"/>
    <property type="molecule type" value="Genomic_DNA"/>
</dbReference>
<dbReference type="AlphaFoldDB" id="A0AA38L6U6"/>
<dbReference type="InterPro" id="IPR000073">
    <property type="entry name" value="AB_hydrolase_1"/>
</dbReference>
<keyword evidence="3" id="KW-1185">Reference proteome</keyword>
<dbReference type="GO" id="GO:0080031">
    <property type="term" value="F:methyl salicylate esterase activity"/>
    <property type="evidence" value="ECO:0007669"/>
    <property type="project" value="TreeGrafter"/>
</dbReference>
<dbReference type="GO" id="GO:0080030">
    <property type="term" value="F:methyl indole-3-acetate esterase activity"/>
    <property type="evidence" value="ECO:0007669"/>
    <property type="project" value="TreeGrafter"/>
</dbReference>
<dbReference type="OMA" id="MFISAYM"/>
<dbReference type="Proteomes" id="UP000824469">
    <property type="component" value="Unassembled WGS sequence"/>
</dbReference>
<evidence type="ECO:0000313" key="3">
    <source>
        <dbReference type="Proteomes" id="UP000824469"/>
    </source>
</evidence>
<name>A0AA38L6U6_TAXCH</name>
<feature type="domain" description="AB hydrolase-1" evidence="1">
    <location>
        <begin position="1"/>
        <end position="143"/>
    </location>
</feature>
<feature type="non-terminal residue" evidence="2">
    <location>
        <position position="1"/>
    </location>
</feature>
<feature type="non-terminal residue" evidence="2">
    <location>
        <position position="149"/>
    </location>
</feature>
<accession>A0AA38L6U6</accession>
<protein>
    <recommendedName>
        <fullName evidence="1">AB hydrolase-1 domain-containing protein</fullName>
    </recommendedName>
</protein>
<dbReference type="InterPro" id="IPR045889">
    <property type="entry name" value="MES/HNL"/>
</dbReference>
<dbReference type="Gene3D" id="3.40.50.1820">
    <property type="entry name" value="alpha/beta hydrolase"/>
    <property type="match status" value="1"/>
</dbReference>
<reference evidence="2 3" key="1">
    <citation type="journal article" date="2021" name="Nat. Plants">
        <title>The Taxus genome provides insights into paclitaxel biosynthesis.</title>
        <authorList>
            <person name="Xiong X."/>
            <person name="Gou J."/>
            <person name="Liao Q."/>
            <person name="Li Y."/>
            <person name="Zhou Q."/>
            <person name="Bi G."/>
            <person name="Li C."/>
            <person name="Du R."/>
            <person name="Wang X."/>
            <person name="Sun T."/>
            <person name="Guo L."/>
            <person name="Liang H."/>
            <person name="Lu P."/>
            <person name="Wu Y."/>
            <person name="Zhang Z."/>
            <person name="Ro D.K."/>
            <person name="Shang Y."/>
            <person name="Huang S."/>
            <person name="Yan J."/>
        </authorList>
    </citation>
    <scope>NUCLEOTIDE SEQUENCE [LARGE SCALE GENOMIC DNA]</scope>
    <source>
        <strain evidence="2">Ta-2019</strain>
    </source>
</reference>
<dbReference type="PANTHER" id="PTHR10992">
    <property type="entry name" value="METHYLESTERASE FAMILY MEMBER"/>
    <property type="match status" value="1"/>
</dbReference>
<dbReference type="GO" id="GO:0080032">
    <property type="term" value="F:methyl jasmonate esterase activity"/>
    <property type="evidence" value="ECO:0007669"/>
    <property type="project" value="TreeGrafter"/>
</dbReference>